<evidence type="ECO:0000256" key="1">
    <source>
        <dbReference type="SAM" id="Phobius"/>
    </source>
</evidence>
<feature type="transmembrane region" description="Helical" evidence="1">
    <location>
        <begin position="37"/>
        <end position="54"/>
    </location>
</feature>
<comment type="caution">
    <text evidence="2">The sequence shown here is derived from an EMBL/GenBank/DDBJ whole genome shotgun (WGS) entry which is preliminary data.</text>
</comment>
<keyword evidence="1" id="KW-1133">Transmembrane helix</keyword>
<sequence>MGKRYKFAFGFLLGTAITCTKKQQILDFLSKSKKNKLIAVLLCIIGIMLYKRIYSYKHVIINYLHKLIEKVLPEEYRPDLLSNKSIDFIDEDMQQAMDTSQERCSSCRKRILSVIKEESERDHEE</sequence>
<proteinExistence type="predicted"/>
<dbReference type="EMBL" id="CAMPGE010003812">
    <property type="protein sequence ID" value="CAI2362658.1"/>
    <property type="molecule type" value="Genomic_DNA"/>
</dbReference>
<keyword evidence="1" id="KW-0812">Transmembrane</keyword>
<reference evidence="2" key="1">
    <citation type="submission" date="2023-07" db="EMBL/GenBank/DDBJ databases">
        <authorList>
            <consortium name="AG Swart"/>
            <person name="Singh M."/>
            <person name="Singh A."/>
            <person name="Seah K."/>
            <person name="Emmerich C."/>
        </authorList>
    </citation>
    <scope>NUCLEOTIDE SEQUENCE</scope>
    <source>
        <strain evidence="2">DP1</strain>
    </source>
</reference>
<dbReference type="AlphaFoldDB" id="A0AAD1U684"/>
<organism evidence="2 3">
    <name type="scientific">Euplotes crassus</name>
    <dbReference type="NCBI Taxonomy" id="5936"/>
    <lineage>
        <taxon>Eukaryota</taxon>
        <taxon>Sar</taxon>
        <taxon>Alveolata</taxon>
        <taxon>Ciliophora</taxon>
        <taxon>Intramacronucleata</taxon>
        <taxon>Spirotrichea</taxon>
        <taxon>Hypotrichia</taxon>
        <taxon>Euplotida</taxon>
        <taxon>Euplotidae</taxon>
        <taxon>Moneuplotes</taxon>
    </lineage>
</organism>
<keyword evidence="3" id="KW-1185">Reference proteome</keyword>
<protein>
    <submittedName>
        <fullName evidence="2">Uncharacterized protein</fullName>
    </submittedName>
</protein>
<accession>A0AAD1U684</accession>
<name>A0AAD1U684_EUPCR</name>
<evidence type="ECO:0000313" key="3">
    <source>
        <dbReference type="Proteomes" id="UP001295684"/>
    </source>
</evidence>
<keyword evidence="1" id="KW-0472">Membrane</keyword>
<gene>
    <name evidence="2" type="ORF">ECRASSUSDP1_LOCUS3984</name>
</gene>
<evidence type="ECO:0000313" key="2">
    <source>
        <dbReference type="EMBL" id="CAI2362658.1"/>
    </source>
</evidence>
<dbReference type="Proteomes" id="UP001295684">
    <property type="component" value="Unassembled WGS sequence"/>
</dbReference>